<comment type="cofactor">
    <cofactor evidence="20">
        <name>Zn(2+)</name>
        <dbReference type="ChEBI" id="CHEBI:29105"/>
    </cofactor>
    <text evidence="20">Binds 1 zinc ion per subunit.</text>
</comment>
<dbReference type="InterPro" id="IPR000438">
    <property type="entry name" value="Acetyl_CoA_COase_Trfase_b_su"/>
</dbReference>
<evidence type="ECO:0000256" key="11">
    <source>
        <dbReference type="ARBA" id="ARBA00022771"/>
    </source>
</evidence>
<accession>A0A1H1A7N4</accession>
<evidence type="ECO:0000256" key="6">
    <source>
        <dbReference type="ARBA" id="ARBA00022490"/>
    </source>
</evidence>
<feature type="domain" description="CoA carboxyltransferase C-terminal" evidence="22">
    <location>
        <begin position="284"/>
        <end position="528"/>
    </location>
</feature>
<keyword evidence="11 20" id="KW-0863">Zinc-finger</keyword>
<feature type="binding site" evidence="20">
    <location>
        <position position="16"/>
    </location>
    <ligand>
        <name>Zn(2+)</name>
        <dbReference type="ChEBI" id="CHEBI:29105"/>
    </ligand>
</feature>
<dbReference type="Pfam" id="PF03255">
    <property type="entry name" value="ACCA"/>
    <property type="match status" value="1"/>
</dbReference>
<keyword evidence="14 19" id="KW-0067">ATP-binding</keyword>
<evidence type="ECO:0000256" key="15">
    <source>
        <dbReference type="ARBA" id="ARBA00023098"/>
    </source>
</evidence>
<gene>
    <name evidence="20" type="primary">accD</name>
    <name evidence="19" type="synonym">accA</name>
    <name evidence="23" type="ORF">SAMN04489764_0362</name>
</gene>
<dbReference type="InterPro" id="IPR011762">
    <property type="entry name" value="COA_CT_N"/>
</dbReference>
<dbReference type="NCBIfam" id="NF004344">
    <property type="entry name" value="PRK05724.1"/>
    <property type="match status" value="1"/>
</dbReference>
<feature type="binding site" evidence="20">
    <location>
        <position position="35"/>
    </location>
    <ligand>
        <name>Zn(2+)</name>
        <dbReference type="ChEBI" id="CHEBI:29105"/>
    </ligand>
</feature>
<evidence type="ECO:0000256" key="5">
    <source>
        <dbReference type="ARBA" id="ARBA00011664"/>
    </source>
</evidence>
<keyword evidence="13 20" id="KW-0862">Zinc</keyword>
<feature type="domain" description="CoA carboxyltransferase N-terminal" evidence="21">
    <location>
        <begin position="12"/>
        <end position="281"/>
    </location>
</feature>
<dbReference type="GO" id="GO:0009317">
    <property type="term" value="C:acetyl-CoA carboxylase complex"/>
    <property type="evidence" value="ECO:0007669"/>
    <property type="project" value="InterPro"/>
</dbReference>
<evidence type="ECO:0000259" key="22">
    <source>
        <dbReference type="PROSITE" id="PS50989"/>
    </source>
</evidence>
<evidence type="ECO:0000313" key="23">
    <source>
        <dbReference type="EMBL" id="SDQ35629.1"/>
    </source>
</evidence>
<comment type="subcellular location">
    <subcellularLocation>
        <location evidence="1 19">Cytoplasm</location>
    </subcellularLocation>
</comment>
<keyword evidence="16 19" id="KW-0275">Fatty acid biosynthesis</keyword>
<comment type="pathway">
    <text evidence="2 19">Lipid metabolism; malonyl-CoA biosynthesis; malonyl-CoA from acetyl-CoA: step 1/1.</text>
</comment>
<evidence type="ECO:0000256" key="9">
    <source>
        <dbReference type="ARBA" id="ARBA00022723"/>
    </source>
</evidence>
<evidence type="ECO:0000313" key="24">
    <source>
        <dbReference type="Proteomes" id="UP000217103"/>
    </source>
</evidence>
<keyword evidence="8 19" id="KW-0808">Transferase</keyword>
<comment type="catalytic activity">
    <reaction evidence="18 19">
        <text>N(6)-carboxybiotinyl-L-lysyl-[protein] + acetyl-CoA = N(6)-biotinyl-L-lysyl-[protein] + malonyl-CoA</text>
        <dbReference type="Rhea" id="RHEA:54728"/>
        <dbReference type="Rhea" id="RHEA-COMP:10505"/>
        <dbReference type="Rhea" id="RHEA-COMP:10506"/>
        <dbReference type="ChEBI" id="CHEBI:57288"/>
        <dbReference type="ChEBI" id="CHEBI:57384"/>
        <dbReference type="ChEBI" id="CHEBI:83144"/>
        <dbReference type="ChEBI" id="CHEBI:83145"/>
        <dbReference type="EC" id="2.1.3.15"/>
    </reaction>
</comment>
<dbReference type="EMBL" id="FNKK01000002">
    <property type="protein sequence ID" value="SDQ35629.1"/>
    <property type="molecule type" value="Genomic_DNA"/>
</dbReference>
<evidence type="ECO:0000256" key="7">
    <source>
        <dbReference type="ARBA" id="ARBA00022516"/>
    </source>
</evidence>
<keyword evidence="10 19" id="KW-0547">Nucleotide-binding</keyword>
<evidence type="ECO:0000256" key="10">
    <source>
        <dbReference type="ARBA" id="ARBA00022741"/>
    </source>
</evidence>
<evidence type="ECO:0000256" key="17">
    <source>
        <dbReference type="ARBA" id="ARBA00025280"/>
    </source>
</evidence>
<dbReference type="InterPro" id="IPR041010">
    <property type="entry name" value="Znf-ACC"/>
</dbReference>
<dbReference type="GO" id="GO:2001295">
    <property type="term" value="P:malonyl-CoA biosynthetic process"/>
    <property type="evidence" value="ECO:0007669"/>
    <property type="project" value="UniProtKB-UniRule"/>
</dbReference>
<feature type="binding site" evidence="20">
    <location>
        <position position="19"/>
    </location>
    <ligand>
        <name>Zn(2+)</name>
        <dbReference type="ChEBI" id="CHEBI:29105"/>
    </ligand>
</feature>
<dbReference type="PANTHER" id="PTHR42853">
    <property type="entry name" value="ACETYL-COENZYME A CARBOXYLASE CARBOXYL TRANSFERASE SUBUNIT ALPHA"/>
    <property type="match status" value="1"/>
</dbReference>
<dbReference type="STRING" id="35622.SAMN04489764_0362"/>
<keyword evidence="6 19" id="KW-0963">Cytoplasm</keyword>
<dbReference type="NCBIfam" id="NF041504">
    <property type="entry name" value="AccA_sub"/>
    <property type="match status" value="1"/>
</dbReference>
<evidence type="ECO:0000256" key="12">
    <source>
        <dbReference type="ARBA" id="ARBA00022832"/>
    </source>
</evidence>
<evidence type="ECO:0000256" key="8">
    <source>
        <dbReference type="ARBA" id="ARBA00022679"/>
    </source>
</evidence>
<dbReference type="InterPro" id="IPR001095">
    <property type="entry name" value="Acetyl_CoA_COase_a_su"/>
</dbReference>
<dbReference type="GO" id="GO:0005524">
    <property type="term" value="F:ATP binding"/>
    <property type="evidence" value="ECO:0007669"/>
    <property type="project" value="UniProtKB-KW"/>
</dbReference>
<dbReference type="InterPro" id="IPR011763">
    <property type="entry name" value="COA_CT_C"/>
</dbReference>
<evidence type="ECO:0000256" key="1">
    <source>
        <dbReference type="ARBA" id="ARBA00004496"/>
    </source>
</evidence>
<feature type="zinc finger region" description="C4-type" evidence="20">
    <location>
        <begin position="16"/>
        <end position="38"/>
    </location>
</feature>
<keyword evidence="9 20" id="KW-0479">Metal-binding</keyword>
<dbReference type="Gene3D" id="3.90.226.10">
    <property type="entry name" value="2-enoyl-CoA Hydratase, Chain A, domain 1"/>
    <property type="match status" value="2"/>
</dbReference>
<dbReference type="GO" id="GO:0016743">
    <property type="term" value="F:carboxyl- or carbamoyltransferase activity"/>
    <property type="evidence" value="ECO:0007669"/>
    <property type="project" value="UniProtKB-UniRule"/>
</dbReference>
<proteinExistence type="inferred from homology"/>
<dbReference type="InterPro" id="IPR029045">
    <property type="entry name" value="ClpP/crotonase-like_dom_sf"/>
</dbReference>
<dbReference type="RefSeq" id="WP_093257247.1">
    <property type="nucleotide sequence ID" value="NZ_FNKK01000002.1"/>
</dbReference>
<reference evidence="23 24" key="1">
    <citation type="submission" date="2016-10" db="EMBL/GenBank/DDBJ databases">
        <authorList>
            <person name="de Groot N.N."/>
        </authorList>
    </citation>
    <scope>NUCLEOTIDE SEQUENCE [LARGE SCALE GENOMIC DNA]</scope>
    <source>
        <strain evidence="23 24">DSM 43794</strain>
    </source>
</reference>
<dbReference type="UniPathway" id="UPA00655">
    <property type="reaction ID" value="UER00711"/>
</dbReference>
<sequence length="553" mass="59146">MDTTPQRPGETNWLVCPGCRDLVYRKRFERTGGVCPGCGRHARLTAPERLARLLDPGSATPLRVEDTAEDPLRFSDDLPYRRRLREARATTGLESAAVAVVGSIHGTRVVTVVMDFRFLGGSLGVAEGERVAAAAERALDERIPLLVVTASGGARMQEGALSLMQMAKCGQMLAMLDEAGIMTVAVLTDPTYGGVAASFATPPDVILAEPGARMGFAGPRVIEQTIRQRLPDGFQTAEFMFARGFVDAVRPRSALRPTLARLLATRAAKAPPTAAADAVLIRDPDDLPRRDPWQAVQLARHPERPTTLDYAHSMLEEFLELHGDRVSGDCPAIVGGIGRLNGHSIMLIGHQKGHTTRERVARNFGMPSPAGYRKAARLMRLAAKLGIPVLTLVDTPGAHPGVEAEEGGQAWAIARNLHLMSGLRVPIVTVITGEGGSGGALALAVADRVLALSNAIYSVISPEGCAAILWKTPAAAPAAAAALRIDARELLRHGIVDAIIPEPGAGAHAHPADTADLIRRAVTDALRHLAAESPDELVRRRRHRFRNFGYARP</sequence>
<dbReference type="PROSITE" id="PS50980">
    <property type="entry name" value="COA_CT_NTER"/>
    <property type="match status" value="1"/>
</dbReference>
<comment type="subunit">
    <text evidence="5">Acetyl-CoA carboxylase is a heterotetramer composed of biotin carboxyl carrier protein (AccB), biotin carboxylase (AccC) and two subunits of ACCase subunit beta/alpha.</text>
</comment>
<dbReference type="HAMAP" id="MF_01395">
    <property type="entry name" value="AcetylCoA_CT_beta"/>
    <property type="match status" value="1"/>
</dbReference>
<evidence type="ECO:0000259" key="21">
    <source>
        <dbReference type="PROSITE" id="PS50980"/>
    </source>
</evidence>
<evidence type="ECO:0000256" key="18">
    <source>
        <dbReference type="ARBA" id="ARBA00049152"/>
    </source>
</evidence>
<comment type="function">
    <text evidence="17 20">Component of the acetyl coenzyme A carboxylase (ACC) complex. Biotin carboxylase (BC) catalyzes the carboxylation of biotin on its carrier protein (BCCP) and then the CO(2) group is transferred by the transcarboxylase to acetyl-CoA to form malonyl-CoA.</text>
</comment>
<evidence type="ECO:0000256" key="2">
    <source>
        <dbReference type="ARBA" id="ARBA00004956"/>
    </source>
</evidence>
<comment type="function">
    <text evidence="19">Component of the acetyl coenzyme A carboxylase (ACC) complex. First, biotin carboxylase catalyzes the carboxylation of biotin on its carrier protein (BCCP) and then the CO(2) group is transferred by the carboxyltransferase to acetyl-CoA to form malonyl-CoA.</text>
</comment>
<comment type="similarity">
    <text evidence="20">Belongs to the AccD/PCCB family.</text>
</comment>
<comment type="similarity">
    <text evidence="4">In the N-terminal section; belongs to the AccD/PCCB family.</text>
</comment>
<keyword evidence="7 19" id="KW-0444">Lipid biosynthesis</keyword>
<feature type="binding site" evidence="20">
    <location>
        <position position="38"/>
    </location>
    <ligand>
        <name>Zn(2+)</name>
        <dbReference type="ChEBI" id="CHEBI:29105"/>
    </ligand>
</feature>
<dbReference type="OrthoDB" id="9772975at2"/>
<comment type="similarity">
    <text evidence="3">In the C-terminal section; belongs to the AccA family.</text>
</comment>
<organism evidence="23 24">
    <name type="scientific">Thermostaphylospora chromogena</name>
    <dbReference type="NCBI Taxonomy" id="35622"/>
    <lineage>
        <taxon>Bacteria</taxon>
        <taxon>Bacillati</taxon>
        <taxon>Actinomycetota</taxon>
        <taxon>Actinomycetes</taxon>
        <taxon>Streptosporangiales</taxon>
        <taxon>Thermomonosporaceae</taxon>
        <taxon>Thermostaphylospora</taxon>
    </lineage>
</organism>
<keyword evidence="24" id="KW-1185">Reference proteome</keyword>
<dbReference type="NCBIfam" id="TIGR00513">
    <property type="entry name" value="accA"/>
    <property type="match status" value="1"/>
</dbReference>
<comment type="similarity">
    <text evidence="19">Belongs to the AccA family.</text>
</comment>
<dbReference type="SUPFAM" id="SSF52096">
    <property type="entry name" value="ClpP/crotonase"/>
    <property type="match status" value="2"/>
</dbReference>
<dbReference type="GO" id="GO:0006633">
    <property type="term" value="P:fatty acid biosynthetic process"/>
    <property type="evidence" value="ECO:0007669"/>
    <property type="project" value="UniProtKB-KW"/>
</dbReference>
<dbReference type="Pfam" id="PF17848">
    <property type="entry name" value="Zn_ribbon_ACC"/>
    <property type="match status" value="1"/>
</dbReference>
<evidence type="ECO:0000256" key="13">
    <source>
        <dbReference type="ARBA" id="ARBA00022833"/>
    </source>
</evidence>
<evidence type="ECO:0000256" key="4">
    <source>
        <dbReference type="ARBA" id="ARBA00010284"/>
    </source>
</evidence>
<evidence type="ECO:0000256" key="14">
    <source>
        <dbReference type="ARBA" id="ARBA00022840"/>
    </source>
</evidence>
<evidence type="ECO:0000256" key="3">
    <source>
        <dbReference type="ARBA" id="ARBA00006276"/>
    </source>
</evidence>
<dbReference type="PROSITE" id="PS50989">
    <property type="entry name" value="COA_CT_CTER"/>
    <property type="match status" value="1"/>
</dbReference>
<protein>
    <recommendedName>
        <fullName evidence="19 20">Multifunctional fusion protein</fullName>
    </recommendedName>
    <domain>
        <recommendedName>
            <fullName evidence="19">Acetyl-coenzyme A carboxylase carboxyl transferase subunit alpha</fullName>
            <shortName evidence="19">ACCase subunit alpha</shortName>
            <shortName evidence="19">Acetyl-CoA carboxylase carboxyltransferase subunit alpha</shortName>
            <ecNumber evidence="19">2.1.3.15</ecNumber>
        </recommendedName>
    </domain>
    <domain>
        <recommendedName>
            <fullName evidence="20">Acetyl-coenzyme A carboxylase carboxyl transferase subunit beta</fullName>
            <shortName evidence="20">ACCase subunit beta</shortName>
            <shortName evidence="20">Acetyl-CoA carboxylase carboxyltransferase subunit beta</shortName>
        </recommendedName>
    </domain>
</protein>
<dbReference type="HAMAP" id="MF_00823">
    <property type="entry name" value="AcetylCoA_CT_alpha"/>
    <property type="match status" value="1"/>
</dbReference>
<keyword evidence="15 19" id="KW-0443">Lipid metabolism</keyword>
<keyword evidence="12 19" id="KW-0276">Fatty acid metabolism</keyword>
<dbReference type="Proteomes" id="UP000217103">
    <property type="component" value="Unassembled WGS sequence"/>
</dbReference>
<dbReference type="AlphaFoldDB" id="A0A1H1A7N4"/>
<dbReference type="EC" id="2.1.3.15" evidence="19"/>
<dbReference type="GO" id="GO:0008270">
    <property type="term" value="F:zinc ion binding"/>
    <property type="evidence" value="ECO:0007669"/>
    <property type="project" value="UniProtKB-UniRule"/>
</dbReference>
<dbReference type="PANTHER" id="PTHR42853:SF3">
    <property type="entry name" value="ACETYL-COENZYME A CARBOXYLASE CARBOXYL TRANSFERASE SUBUNIT ALPHA, CHLOROPLASTIC"/>
    <property type="match status" value="1"/>
</dbReference>
<dbReference type="PRINTS" id="PR01069">
    <property type="entry name" value="ACCCTRFRASEA"/>
</dbReference>
<dbReference type="GO" id="GO:0003989">
    <property type="term" value="F:acetyl-CoA carboxylase activity"/>
    <property type="evidence" value="ECO:0007669"/>
    <property type="project" value="InterPro"/>
</dbReference>
<name>A0A1H1A7N4_9ACTN</name>
<evidence type="ECO:0000256" key="20">
    <source>
        <dbReference type="HAMAP-Rule" id="MF_01395"/>
    </source>
</evidence>
<evidence type="ECO:0000256" key="19">
    <source>
        <dbReference type="HAMAP-Rule" id="MF_00823"/>
    </source>
</evidence>
<comment type="subunit">
    <text evidence="19">Acetyl-CoA carboxylase is a heterohexamer composed of biotin carboxyl carrier protein (AccB), biotin carboxylase (AccC) and two subunits each of ACCase subunit alpha (AccA) and ACCase subunit beta (AccD).</text>
</comment>
<evidence type="ECO:0000256" key="16">
    <source>
        <dbReference type="ARBA" id="ARBA00023160"/>
    </source>
</evidence>